<feature type="compositionally biased region" description="Pro residues" evidence="1">
    <location>
        <begin position="195"/>
        <end position="206"/>
    </location>
</feature>
<proteinExistence type="predicted"/>
<sequence length="233" mass="24897">MSALVRRDRERGGTVHASADVEERGGTVQRPSPPGKRRGDTLATEPPGRPSVGKSWEVTSRGEPPSSSTIGHGGTIRLTNGDLRHCPGPTTRTVGAQPASRKAASRPRGGPYQHPSRPGHVESPYANGNPLGQGKAPPLRCPDATGTPHQHQQQQHQRTDKVRHSPRPSTVEGHTGHKASTPITPPGRRCISQRQPPPLTLPPPRQATPRVQNGQVQGDPPLKSAGLPLHVRR</sequence>
<accession>A0A2H3IT32</accession>
<feature type="compositionally biased region" description="Basic and acidic residues" evidence="1">
    <location>
        <begin position="1"/>
        <end position="25"/>
    </location>
</feature>
<dbReference type="AlphaFoldDB" id="A0A2H3IT32"/>
<protein>
    <submittedName>
        <fullName evidence="2">Uncharacterized protein</fullName>
    </submittedName>
</protein>
<keyword evidence="3" id="KW-1185">Reference proteome</keyword>
<dbReference type="Proteomes" id="UP000218811">
    <property type="component" value="Unassembled WGS sequence"/>
</dbReference>
<gene>
    <name evidence="2" type="ORF">WOLCODRAFT_147240</name>
</gene>
<dbReference type="EMBL" id="KB467831">
    <property type="protein sequence ID" value="PCH33140.1"/>
    <property type="molecule type" value="Genomic_DNA"/>
</dbReference>
<feature type="region of interest" description="Disordered" evidence="1">
    <location>
        <begin position="1"/>
        <end position="233"/>
    </location>
</feature>
<evidence type="ECO:0000313" key="2">
    <source>
        <dbReference type="EMBL" id="PCH33140.1"/>
    </source>
</evidence>
<reference evidence="2 3" key="1">
    <citation type="journal article" date="2012" name="Science">
        <title>The Paleozoic origin of enzymatic lignin decomposition reconstructed from 31 fungal genomes.</title>
        <authorList>
            <person name="Floudas D."/>
            <person name="Binder M."/>
            <person name="Riley R."/>
            <person name="Barry K."/>
            <person name="Blanchette R.A."/>
            <person name="Henrissat B."/>
            <person name="Martinez A.T."/>
            <person name="Otillar R."/>
            <person name="Spatafora J.W."/>
            <person name="Yadav J.S."/>
            <person name="Aerts A."/>
            <person name="Benoit I."/>
            <person name="Boyd A."/>
            <person name="Carlson A."/>
            <person name="Copeland A."/>
            <person name="Coutinho P.M."/>
            <person name="de Vries R.P."/>
            <person name="Ferreira P."/>
            <person name="Findley K."/>
            <person name="Foster B."/>
            <person name="Gaskell J."/>
            <person name="Glotzer D."/>
            <person name="Gorecki P."/>
            <person name="Heitman J."/>
            <person name="Hesse C."/>
            <person name="Hori C."/>
            <person name="Igarashi K."/>
            <person name="Jurgens J.A."/>
            <person name="Kallen N."/>
            <person name="Kersten P."/>
            <person name="Kohler A."/>
            <person name="Kuees U."/>
            <person name="Kumar T.K.A."/>
            <person name="Kuo A."/>
            <person name="LaButti K."/>
            <person name="Larrondo L.F."/>
            <person name="Lindquist E."/>
            <person name="Ling A."/>
            <person name="Lombard V."/>
            <person name="Lucas S."/>
            <person name="Lundell T."/>
            <person name="Martin R."/>
            <person name="McLaughlin D.J."/>
            <person name="Morgenstern I."/>
            <person name="Morin E."/>
            <person name="Murat C."/>
            <person name="Nagy L.G."/>
            <person name="Nolan M."/>
            <person name="Ohm R.A."/>
            <person name="Patyshakuliyeva A."/>
            <person name="Rokas A."/>
            <person name="Ruiz-Duenas F.J."/>
            <person name="Sabat G."/>
            <person name="Salamov A."/>
            <person name="Samejima M."/>
            <person name="Schmutz J."/>
            <person name="Slot J.C."/>
            <person name="St John F."/>
            <person name="Stenlid J."/>
            <person name="Sun H."/>
            <person name="Sun S."/>
            <person name="Syed K."/>
            <person name="Tsang A."/>
            <person name="Wiebenga A."/>
            <person name="Young D."/>
            <person name="Pisabarro A."/>
            <person name="Eastwood D.C."/>
            <person name="Martin F."/>
            <person name="Cullen D."/>
            <person name="Grigoriev I.V."/>
            <person name="Hibbett D.S."/>
        </authorList>
    </citation>
    <scope>NUCLEOTIDE SEQUENCE [LARGE SCALE GENOMIC DNA]</scope>
    <source>
        <strain evidence="2 3">MD-104</strain>
    </source>
</reference>
<name>A0A2H3IT32_WOLCO</name>
<evidence type="ECO:0000313" key="3">
    <source>
        <dbReference type="Proteomes" id="UP000218811"/>
    </source>
</evidence>
<evidence type="ECO:0000256" key="1">
    <source>
        <dbReference type="SAM" id="MobiDB-lite"/>
    </source>
</evidence>
<organism evidence="2 3">
    <name type="scientific">Wolfiporia cocos (strain MD-104)</name>
    <name type="common">Brown rot fungus</name>
    <dbReference type="NCBI Taxonomy" id="742152"/>
    <lineage>
        <taxon>Eukaryota</taxon>
        <taxon>Fungi</taxon>
        <taxon>Dikarya</taxon>
        <taxon>Basidiomycota</taxon>
        <taxon>Agaricomycotina</taxon>
        <taxon>Agaricomycetes</taxon>
        <taxon>Polyporales</taxon>
        <taxon>Phaeolaceae</taxon>
        <taxon>Wolfiporia</taxon>
    </lineage>
</organism>